<dbReference type="OrthoDB" id="190042at2157"/>
<protein>
    <submittedName>
        <fullName evidence="1">Uncharacterized protein</fullName>
    </submittedName>
</protein>
<dbReference type="AlphaFoldDB" id="A0A4P8WR79"/>
<dbReference type="Proteomes" id="UP000302218">
    <property type="component" value="Plasmid pNVE500"/>
</dbReference>
<evidence type="ECO:0000313" key="2">
    <source>
        <dbReference type="Proteomes" id="UP000302218"/>
    </source>
</evidence>
<geneLocation type="plasmid" evidence="2">
    <name>pnve500</name>
</geneLocation>
<gene>
    <name evidence="1" type="ORF">FEJ81_20235</name>
</gene>
<accession>A0A4P8WR79</accession>
<sequence>MADEDAGHELAGREETLERLEAAARERWGDEWAIRATHFADGTTQAYAFHSRGVVDDDRDEKTLEQERLYTDGDSAVFQRVHIQREGVVDVLEEREFERDHD</sequence>
<evidence type="ECO:0000313" key="1">
    <source>
        <dbReference type="EMBL" id="QCS44641.1"/>
    </source>
</evidence>
<dbReference type="RefSeq" id="WP_138247046.1">
    <property type="nucleotide sequence ID" value="NZ_CP040331.1"/>
</dbReference>
<organism evidence="1 2">
    <name type="scientific">Natrinema versiforme</name>
    <dbReference type="NCBI Taxonomy" id="88724"/>
    <lineage>
        <taxon>Archaea</taxon>
        <taxon>Methanobacteriati</taxon>
        <taxon>Methanobacteriota</taxon>
        <taxon>Stenosarchaea group</taxon>
        <taxon>Halobacteria</taxon>
        <taxon>Halobacteriales</taxon>
        <taxon>Natrialbaceae</taxon>
        <taxon>Natrinema</taxon>
    </lineage>
</organism>
<dbReference type="EMBL" id="CP040331">
    <property type="protein sequence ID" value="QCS44641.1"/>
    <property type="molecule type" value="Genomic_DNA"/>
</dbReference>
<proteinExistence type="predicted"/>
<reference evidence="2" key="1">
    <citation type="submission" date="2019-05" db="EMBL/GenBank/DDBJ databases">
        <title>Genome sequence and methylation pattern of the halophilic Archaeon Natrinema versiforme BOL5-4.</title>
        <authorList>
            <person name="DasSarma P."/>
            <person name="Anton B.P."/>
            <person name="DasSarma S.L."/>
            <person name="Martinez F.L."/>
            <person name="Guzman D."/>
            <person name="Roberts R.J."/>
            <person name="DasSarma S."/>
        </authorList>
    </citation>
    <scope>NUCLEOTIDE SEQUENCE [LARGE SCALE GENOMIC DNA]</scope>
    <source>
        <strain evidence="2">BOL5-4</strain>
        <plasmid evidence="2">pnve500</plasmid>
    </source>
</reference>
<dbReference type="GeneID" id="40267655"/>
<name>A0A4P8WR79_9EURY</name>
<keyword evidence="1" id="KW-0614">Plasmid</keyword>
<dbReference type="KEGG" id="nvr:FEJ81_20235"/>